<feature type="domain" description="Aldehyde dehydrogenase" evidence="33">
    <location>
        <begin position="6"/>
        <end position="424"/>
    </location>
</feature>
<keyword evidence="13" id="KW-0443">Lipid metabolism</keyword>
<organism evidence="34 35">
    <name type="scientific">Coilia grayii</name>
    <name type="common">Gray's grenadier anchovy</name>
    <dbReference type="NCBI Taxonomy" id="363190"/>
    <lineage>
        <taxon>Eukaryota</taxon>
        <taxon>Metazoa</taxon>
        <taxon>Chordata</taxon>
        <taxon>Craniata</taxon>
        <taxon>Vertebrata</taxon>
        <taxon>Euteleostomi</taxon>
        <taxon>Actinopterygii</taxon>
        <taxon>Neopterygii</taxon>
        <taxon>Teleostei</taxon>
        <taxon>Clupei</taxon>
        <taxon>Clupeiformes</taxon>
        <taxon>Clupeoidei</taxon>
        <taxon>Engraulidae</taxon>
        <taxon>Coilinae</taxon>
        <taxon>Coilia</taxon>
    </lineage>
</organism>
<evidence type="ECO:0000313" key="35">
    <source>
        <dbReference type="Proteomes" id="UP001591681"/>
    </source>
</evidence>
<evidence type="ECO:0000256" key="9">
    <source>
        <dbReference type="ARBA" id="ARBA00022848"/>
    </source>
</evidence>
<dbReference type="EMBL" id="JBHFQA010000008">
    <property type="protein sequence ID" value="KAL2094600.1"/>
    <property type="molecule type" value="Genomic_DNA"/>
</dbReference>
<dbReference type="SUPFAM" id="SSF53720">
    <property type="entry name" value="ALDH-like"/>
    <property type="match status" value="1"/>
</dbReference>
<keyword evidence="8" id="KW-0276">Fatty acid metabolism</keyword>
<comment type="catalytic activity">
    <reaction evidence="26">
        <text>hexadecanoate + NADH + 2 H(+) = hexadecanal + NAD(+) + H2O</text>
        <dbReference type="Rhea" id="RHEA:33739"/>
        <dbReference type="ChEBI" id="CHEBI:7896"/>
        <dbReference type="ChEBI" id="CHEBI:15377"/>
        <dbReference type="ChEBI" id="CHEBI:15378"/>
        <dbReference type="ChEBI" id="CHEBI:17600"/>
        <dbReference type="ChEBI" id="CHEBI:57540"/>
        <dbReference type="ChEBI" id="CHEBI:57945"/>
    </reaction>
</comment>
<feature type="transmembrane region" description="Helical" evidence="32">
    <location>
        <begin position="470"/>
        <end position="490"/>
    </location>
</feature>
<comment type="subunit">
    <text evidence="4">Homodimer.</text>
</comment>
<gene>
    <name evidence="34" type="ORF">ACEWY4_009319</name>
</gene>
<evidence type="ECO:0000256" key="23">
    <source>
        <dbReference type="ARBA" id="ARBA00048826"/>
    </source>
</evidence>
<evidence type="ECO:0000256" key="16">
    <source>
        <dbReference type="ARBA" id="ARBA00047531"/>
    </source>
</evidence>
<dbReference type="InterPro" id="IPR016161">
    <property type="entry name" value="Ald_DH/histidinol_DH"/>
</dbReference>
<keyword evidence="5" id="KW-0597">Phosphoprotein</keyword>
<dbReference type="FunFam" id="3.40.309.10:FF:000003">
    <property type="entry name" value="Aldehyde dehydrogenase"/>
    <property type="match status" value="1"/>
</dbReference>
<evidence type="ECO:0000256" key="30">
    <source>
        <dbReference type="PROSITE-ProRule" id="PRU10007"/>
    </source>
</evidence>
<comment type="catalytic activity">
    <reaction evidence="19">
        <text>dodecanoate + NADH + 2 H(+) = dodecanal + NAD(+) + H2O</text>
        <dbReference type="Rhea" id="RHEA:44168"/>
        <dbReference type="ChEBI" id="CHEBI:15377"/>
        <dbReference type="ChEBI" id="CHEBI:15378"/>
        <dbReference type="ChEBI" id="CHEBI:18262"/>
        <dbReference type="ChEBI" id="CHEBI:27836"/>
        <dbReference type="ChEBI" id="CHEBI:57540"/>
        <dbReference type="ChEBI" id="CHEBI:57945"/>
    </reaction>
</comment>
<dbReference type="PANTHER" id="PTHR43570:SF9">
    <property type="entry name" value="ALDEHYDE DEHYDROGENASE FAMILY 3 MEMBER A2"/>
    <property type="match status" value="1"/>
</dbReference>
<dbReference type="InterPro" id="IPR016162">
    <property type="entry name" value="Ald_DH_N"/>
</dbReference>
<comment type="catalytic activity">
    <reaction evidence="23">
        <text>(2E)-hexadecenal + NAD(+) + H2O = (E)-hexadec-2-enoate + NADH + 2 H(+)</text>
        <dbReference type="Rhea" id="RHEA:36135"/>
        <dbReference type="ChEBI" id="CHEBI:15377"/>
        <dbReference type="ChEBI" id="CHEBI:15378"/>
        <dbReference type="ChEBI" id="CHEBI:17585"/>
        <dbReference type="ChEBI" id="CHEBI:57540"/>
        <dbReference type="ChEBI" id="CHEBI:57945"/>
        <dbReference type="ChEBI" id="CHEBI:72745"/>
    </reaction>
</comment>
<comment type="catalytic activity">
    <reaction evidence="25">
        <text>decanal + NAD(+) + H2O = decanoate + NADH + 2 H(+)</text>
        <dbReference type="Rhea" id="RHEA:44104"/>
        <dbReference type="ChEBI" id="CHEBI:15377"/>
        <dbReference type="ChEBI" id="CHEBI:15378"/>
        <dbReference type="ChEBI" id="CHEBI:27689"/>
        <dbReference type="ChEBI" id="CHEBI:31457"/>
        <dbReference type="ChEBI" id="CHEBI:57540"/>
        <dbReference type="ChEBI" id="CHEBI:57945"/>
    </reaction>
</comment>
<evidence type="ECO:0000256" key="31">
    <source>
        <dbReference type="RuleBase" id="RU003345"/>
    </source>
</evidence>
<evidence type="ECO:0000256" key="13">
    <source>
        <dbReference type="ARBA" id="ARBA00023098"/>
    </source>
</evidence>
<accession>A0ABD1K632</accession>
<dbReference type="FunFam" id="3.40.605.10:FF:000004">
    <property type="entry name" value="Aldehyde dehydrogenase"/>
    <property type="match status" value="1"/>
</dbReference>
<keyword evidence="9" id="KW-0492">Microsome</keyword>
<dbReference type="InterPro" id="IPR015590">
    <property type="entry name" value="Aldehyde_DH_dom"/>
</dbReference>
<comment type="catalytic activity">
    <reaction evidence="20">
        <text>22-oxodocosanoate + NAD(+) + H2O = docosanedioate + NADH + 2 H(+)</text>
        <dbReference type="Rhea" id="RHEA:39015"/>
        <dbReference type="ChEBI" id="CHEBI:15377"/>
        <dbReference type="ChEBI" id="CHEBI:15378"/>
        <dbReference type="ChEBI" id="CHEBI:57540"/>
        <dbReference type="ChEBI" id="CHEBI:57945"/>
        <dbReference type="ChEBI" id="CHEBI:76298"/>
        <dbReference type="ChEBI" id="CHEBI:76299"/>
    </reaction>
</comment>
<evidence type="ECO:0000256" key="27">
    <source>
        <dbReference type="ARBA" id="ARBA00049194"/>
    </source>
</evidence>
<dbReference type="GO" id="GO:0120553">
    <property type="term" value="F:farnesal dehydrogenase (NAD+) activity"/>
    <property type="evidence" value="ECO:0007669"/>
    <property type="project" value="UniProtKB-EC"/>
</dbReference>
<dbReference type="Gene3D" id="3.40.605.10">
    <property type="entry name" value="Aldehyde Dehydrogenase, Chain A, domain 1"/>
    <property type="match status" value="1"/>
</dbReference>
<evidence type="ECO:0000256" key="26">
    <source>
        <dbReference type="ARBA" id="ARBA00049148"/>
    </source>
</evidence>
<evidence type="ECO:0000256" key="2">
    <source>
        <dbReference type="ARBA" id="ARBA00004524"/>
    </source>
</evidence>
<dbReference type="AlphaFoldDB" id="A0ABD1K632"/>
<evidence type="ECO:0000256" key="19">
    <source>
        <dbReference type="ARBA" id="ARBA00048322"/>
    </source>
</evidence>
<keyword evidence="14 32" id="KW-0472">Membrane</keyword>
<sequence length="492" mass="54854">MSKQQLAVERARRAFRTGRSKPLEYRIQQLKNLLRLFEERQKDIADALKKDLNKSEHGVPLYETLGLEGEIQLAVKKLKEWAAPRPVAKTLMTISDEVYIHPEPLGVVLIIGAWNYPWAVTIQPLIGAIAAGNAAVIKPSEVCVHTAKVMEDLLPVYIDKELYPVVTGGVPETQELLKQRFDHVFYTGNCAVGRIVMEAASRHLSPVTLELGGKSPCYIDKNCDLSVACRRITWGKYTNCGQTCIAPDYVLCDPSIQDKVIEEISKNVTDFYTENPKTCPDYGRIINQRHFKRVMALTEDSTVALGGNGDEAECYIAPTVLRDVKPEAKVMQEEIFGPLLPILTVGSVDEAIDFINDREKPLALYVFSHDSKLIKRMRDETSSGGFLANDCLMHFSVNDLPFGGVGNSGIGAYHGKHSFDQLSHLRGCLVKQLKMEGMNNMRYPPHTADKLGWARFFILKEGAVVKTFKLAALAVLVILAAAVIQVRVSWFH</sequence>
<evidence type="ECO:0000256" key="7">
    <source>
        <dbReference type="ARBA" id="ARBA00022824"/>
    </source>
</evidence>
<dbReference type="PIRSF" id="PIRSF036492">
    <property type="entry name" value="ALDH"/>
    <property type="match status" value="1"/>
</dbReference>
<proteinExistence type="inferred from homology"/>
<evidence type="ECO:0000259" key="33">
    <source>
        <dbReference type="Pfam" id="PF00171"/>
    </source>
</evidence>
<evidence type="ECO:0000256" key="4">
    <source>
        <dbReference type="ARBA" id="ARBA00011738"/>
    </source>
</evidence>
<dbReference type="InterPro" id="IPR016163">
    <property type="entry name" value="Ald_DH_C"/>
</dbReference>
<comment type="catalytic activity">
    <reaction evidence="27">
        <text>an aldehyde + NAD(+) + H2O = a carboxylate + NADH + 2 H(+)</text>
        <dbReference type="Rhea" id="RHEA:16185"/>
        <dbReference type="ChEBI" id="CHEBI:15377"/>
        <dbReference type="ChEBI" id="CHEBI:15378"/>
        <dbReference type="ChEBI" id="CHEBI:17478"/>
        <dbReference type="ChEBI" id="CHEBI:29067"/>
        <dbReference type="ChEBI" id="CHEBI:57540"/>
        <dbReference type="ChEBI" id="CHEBI:57945"/>
        <dbReference type="EC" id="1.2.1.3"/>
    </reaction>
</comment>
<dbReference type="PROSITE" id="PS00687">
    <property type="entry name" value="ALDEHYDE_DEHYDR_GLU"/>
    <property type="match status" value="1"/>
</dbReference>
<comment type="catalytic activity">
    <reaction evidence="15">
        <text>2,6,10,14-tetramethylpentadecanal + NAD(+) + H2O = 2,6,10,14-tetramethylpentadecanoate + NADH + 2 H(+)</text>
        <dbReference type="Rhea" id="RHEA:44016"/>
        <dbReference type="ChEBI" id="CHEBI:15377"/>
        <dbReference type="ChEBI" id="CHEBI:15378"/>
        <dbReference type="ChEBI" id="CHEBI:49189"/>
        <dbReference type="ChEBI" id="CHEBI:57540"/>
        <dbReference type="ChEBI" id="CHEBI:57945"/>
        <dbReference type="ChEBI" id="CHEBI:77268"/>
    </reaction>
</comment>
<evidence type="ECO:0000313" key="34">
    <source>
        <dbReference type="EMBL" id="KAL2094600.1"/>
    </source>
</evidence>
<dbReference type="InterPro" id="IPR016160">
    <property type="entry name" value="Ald_DH_CS_CYS"/>
</dbReference>
<comment type="similarity">
    <text evidence="3 28 31">Belongs to the aldehyde dehydrogenase family.</text>
</comment>
<dbReference type="PANTHER" id="PTHR43570">
    <property type="entry name" value="ALDEHYDE DEHYDROGENASE"/>
    <property type="match status" value="1"/>
</dbReference>
<evidence type="ECO:0000256" key="22">
    <source>
        <dbReference type="ARBA" id="ARBA00048806"/>
    </source>
</evidence>
<dbReference type="GO" id="GO:0006631">
    <property type="term" value="P:fatty acid metabolic process"/>
    <property type="evidence" value="ECO:0007669"/>
    <property type="project" value="UniProtKB-KW"/>
</dbReference>
<dbReference type="PROSITE" id="PS00070">
    <property type="entry name" value="ALDEHYDE_DEHYDR_CYS"/>
    <property type="match status" value="1"/>
</dbReference>
<protein>
    <recommendedName>
        <fullName evidence="28">Aldehyde dehydrogenase</fullName>
    </recommendedName>
</protein>
<feature type="active site" evidence="29 30">
    <location>
        <position position="210"/>
    </location>
</feature>
<keyword evidence="6 32" id="KW-0812">Transmembrane</keyword>
<evidence type="ECO:0000256" key="14">
    <source>
        <dbReference type="ARBA" id="ARBA00023136"/>
    </source>
</evidence>
<keyword evidence="7" id="KW-0256">Endoplasmic reticulum</keyword>
<dbReference type="Proteomes" id="UP001591681">
    <property type="component" value="Unassembled WGS sequence"/>
</dbReference>
<evidence type="ECO:0000256" key="25">
    <source>
        <dbReference type="ARBA" id="ARBA00048972"/>
    </source>
</evidence>
<evidence type="ECO:0000256" key="18">
    <source>
        <dbReference type="ARBA" id="ARBA00047959"/>
    </source>
</evidence>
<dbReference type="Pfam" id="PF00171">
    <property type="entry name" value="Aldedh"/>
    <property type="match status" value="1"/>
</dbReference>
<evidence type="ECO:0000256" key="1">
    <source>
        <dbReference type="ARBA" id="ARBA00004131"/>
    </source>
</evidence>
<evidence type="ECO:0000256" key="28">
    <source>
        <dbReference type="PIRNR" id="PIRNR036492"/>
    </source>
</evidence>
<evidence type="ECO:0000256" key="20">
    <source>
        <dbReference type="ARBA" id="ARBA00048607"/>
    </source>
</evidence>
<comment type="catalytic activity">
    <reaction evidence="18">
        <text>tetradecanal + NAD(+) + H2O = tetradecanoate + NADH + 2 H(+)</text>
        <dbReference type="Rhea" id="RHEA:44172"/>
        <dbReference type="ChEBI" id="CHEBI:15377"/>
        <dbReference type="ChEBI" id="CHEBI:15378"/>
        <dbReference type="ChEBI" id="CHEBI:30807"/>
        <dbReference type="ChEBI" id="CHEBI:57540"/>
        <dbReference type="ChEBI" id="CHEBI:57945"/>
        <dbReference type="ChEBI" id="CHEBI:84067"/>
    </reaction>
</comment>
<evidence type="ECO:0000256" key="29">
    <source>
        <dbReference type="PIRSR" id="PIRSR036492-1"/>
    </source>
</evidence>
<keyword evidence="11 28" id="KW-0560">Oxidoreductase</keyword>
<evidence type="ECO:0000256" key="17">
    <source>
        <dbReference type="ARBA" id="ARBA00047920"/>
    </source>
</evidence>
<comment type="catalytic activity">
    <reaction evidence="21">
        <text>octadecanal + NAD(+) + H2O = octadecanoate + NADH + 2 H(+)</text>
        <dbReference type="Rhea" id="RHEA:44020"/>
        <dbReference type="ChEBI" id="CHEBI:15377"/>
        <dbReference type="ChEBI" id="CHEBI:15378"/>
        <dbReference type="ChEBI" id="CHEBI:17034"/>
        <dbReference type="ChEBI" id="CHEBI:25629"/>
        <dbReference type="ChEBI" id="CHEBI:57540"/>
        <dbReference type="ChEBI" id="CHEBI:57945"/>
    </reaction>
</comment>
<keyword evidence="12" id="KW-0520">NAD</keyword>
<evidence type="ECO:0000256" key="15">
    <source>
        <dbReference type="ARBA" id="ARBA00047498"/>
    </source>
</evidence>
<dbReference type="InterPro" id="IPR012394">
    <property type="entry name" value="Aldehyde_DH_NAD(P)"/>
</dbReference>
<evidence type="ECO:0000256" key="5">
    <source>
        <dbReference type="ARBA" id="ARBA00022553"/>
    </source>
</evidence>
<evidence type="ECO:0000256" key="8">
    <source>
        <dbReference type="ARBA" id="ARBA00022832"/>
    </source>
</evidence>
<evidence type="ECO:0000256" key="32">
    <source>
        <dbReference type="SAM" id="Phobius"/>
    </source>
</evidence>
<evidence type="ECO:0000256" key="21">
    <source>
        <dbReference type="ARBA" id="ARBA00048648"/>
    </source>
</evidence>
<evidence type="ECO:0000256" key="11">
    <source>
        <dbReference type="ARBA" id="ARBA00023002"/>
    </source>
</evidence>
<dbReference type="InterPro" id="IPR029510">
    <property type="entry name" value="Ald_DH_CS_GLU"/>
</dbReference>
<comment type="subcellular location">
    <subcellularLocation>
        <location evidence="1">Endoplasmic reticulum membrane</location>
        <topology evidence="1">Single-pass membrane protein</topology>
        <orientation evidence="1">Cytoplasmic side</orientation>
    </subcellularLocation>
    <subcellularLocation>
        <location evidence="2">Microsome membrane</location>
    </subcellularLocation>
</comment>
<name>A0ABD1K632_9TELE</name>
<evidence type="ECO:0000256" key="24">
    <source>
        <dbReference type="ARBA" id="ARBA00048895"/>
    </source>
</evidence>
<comment type="catalytic activity">
    <reaction evidence="22">
        <text>octanal + NAD(+) + H2O = octanoate + NADH + 2 H(+)</text>
        <dbReference type="Rhea" id="RHEA:44100"/>
        <dbReference type="ChEBI" id="CHEBI:15377"/>
        <dbReference type="ChEBI" id="CHEBI:15378"/>
        <dbReference type="ChEBI" id="CHEBI:17935"/>
        <dbReference type="ChEBI" id="CHEBI:25646"/>
        <dbReference type="ChEBI" id="CHEBI:57540"/>
        <dbReference type="ChEBI" id="CHEBI:57945"/>
    </reaction>
</comment>
<feature type="active site" evidence="29">
    <location>
        <position position="244"/>
    </location>
</feature>
<dbReference type="Gene3D" id="3.40.309.10">
    <property type="entry name" value="Aldehyde Dehydrogenase, Chain A, domain 2"/>
    <property type="match status" value="1"/>
</dbReference>
<evidence type="ECO:0000256" key="12">
    <source>
        <dbReference type="ARBA" id="ARBA00023027"/>
    </source>
</evidence>
<comment type="catalytic activity">
    <reaction evidence="16">
        <text>heptanal + NAD(+) + H2O = heptanoate + NADH + 2 H(+)</text>
        <dbReference type="Rhea" id="RHEA:44108"/>
        <dbReference type="ChEBI" id="CHEBI:15377"/>
        <dbReference type="ChEBI" id="CHEBI:15378"/>
        <dbReference type="ChEBI" id="CHEBI:32362"/>
        <dbReference type="ChEBI" id="CHEBI:34787"/>
        <dbReference type="ChEBI" id="CHEBI:57540"/>
        <dbReference type="ChEBI" id="CHEBI:57945"/>
    </reaction>
</comment>
<evidence type="ECO:0000256" key="3">
    <source>
        <dbReference type="ARBA" id="ARBA00009986"/>
    </source>
</evidence>
<evidence type="ECO:0000256" key="10">
    <source>
        <dbReference type="ARBA" id="ARBA00022989"/>
    </source>
</evidence>
<keyword evidence="10 32" id="KW-1133">Transmembrane helix</keyword>
<comment type="caution">
    <text evidence="34">The sequence shown here is derived from an EMBL/GenBank/DDBJ whole genome shotgun (WGS) entry which is preliminary data.</text>
</comment>
<keyword evidence="35" id="KW-1185">Reference proteome</keyword>
<evidence type="ECO:0000256" key="6">
    <source>
        <dbReference type="ARBA" id="ARBA00022692"/>
    </source>
</evidence>
<comment type="catalytic activity">
    <reaction evidence="24">
        <text>a fatty aldehyde + NAD(+) + H2O = a fatty acid + NADH + 2 H(+)</text>
        <dbReference type="Rhea" id="RHEA:49832"/>
        <dbReference type="ChEBI" id="CHEBI:15377"/>
        <dbReference type="ChEBI" id="CHEBI:15378"/>
        <dbReference type="ChEBI" id="CHEBI:28868"/>
        <dbReference type="ChEBI" id="CHEBI:35746"/>
        <dbReference type="ChEBI" id="CHEBI:57540"/>
        <dbReference type="ChEBI" id="CHEBI:57945"/>
    </reaction>
</comment>
<dbReference type="GO" id="GO:0005789">
    <property type="term" value="C:endoplasmic reticulum membrane"/>
    <property type="evidence" value="ECO:0007669"/>
    <property type="project" value="UniProtKB-SubCell"/>
</dbReference>
<comment type="catalytic activity">
    <reaction evidence="17">
        <text>(2E,6E)-farnesal + NAD(+) + H2O = (2E,6E)-farnesoate + NADH + 2 H(+)</text>
        <dbReference type="Rhea" id="RHEA:24216"/>
        <dbReference type="ChEBI" id="CHEBI:15377"/>
        <dbReference type="ChEBI" id="CHEBI:15378"/>
        <dbReference type="ChEBI" id="CHEBI:15894"/>
        <dbReference type="ChEBI" id="CHEBI:57540"/>
        <dbReference type="ChEBI" id="CHEBI:57945"/>
        <dbReference type="ChEBI" id="CHEBI:83276"/>
        <dbReference type="EC" id="1.2.1.94"/>
    </reaction>
</comment>
<reference evidence="34 35" key="1">
    <citation type="submission" date="2024-09" db="EMBL/GenBank/DDBJ databases">
        <title>A chromosome-level genome assembly of Gray's grenadier anchovy, Coilia grayii.</title>
        <authorList>
            <person name="Fu Z."/>
        </authorList>
    </citation>
    <scope>NUCLEOTIDE SEQUENCE [LARGE SCALE GENOMIC DNA]</scope>
    <source>
        <strain evidence="34">G4</strain>
        <tissue evidence="34">Muscle</tissue>
    </source>
</reference>